<keyword evidence="3" id="KW-1185">Reference proteome</keyword>
<comment type="caution">
    <text evidence="2">The sequence shown here is derived from an EMBL/GenBank/DDBJ whole genome shotgun (WGS) entry which is preliminary data.</text>
</comment>
<evidence type="ECO:0000313" key="3">
    <source>
        <dbReference type="Proteomes" id="UP000704611"/>
    </source>
</evidence>
<gene>
    <name evidence="2" type="ORF">KQY15_12950</name>
</gene>
<name>A0ABS6MNZ2_9GAMM</name>
<sequence>MKLSITLLLFIACSANATTYNYLGCNWFIPTSYTQIADNNYRRTTGLEDINVPFSSVLFSEAESDHELQNYIEMNQLQDTEVVVVAHPGHGKQSYRTYYYKRHNRLGFTITTNRFEITQEGLAVSMFSVPDAEGLHITSACVPPTVMEQHYEVLAKLE</sequence>
<evidence type="ECO:0000313" key="2">
    <source>
        <dbReference type="EMBL" id="MBV2129992.1"/>
    </source>
</evidence>
<dbReference type="EMBL" id="JAHRID010000006">
    <property type="protein sequence ID" value="MBV2129992.1"/>
    <property type="molecule type" value="Genomic_DNA"/>
</dbReference>
<evidence type="ECO:0000256" key="1">
    <source>
        <dbReference type="SAM" id="SignalP"/>
    </source>
</evidence>
<reference evidence="2 3" key="1">
    <citation type="submission" date="2021-06" db="EMBL/GenBank/DDBJ databases">
        <title>Rheinheimera indica sp. nov., isolated from deep-sea sediment.</title>
        <authorList>
            <person name="Wang Z."/>
            <person name="Zhang X.-Y."/>
        </authorList>
    </citation>
    <scope>NUCLEOTIDE SEQUENCE [LARGE SCALE GENOMIC DNA]</scope>
    <source>
        <strain evidence="2 3">SM2107</strain>
    </source>
</reference>
<proteinExistence type="predicted"/>
<keyword evidence="1" id="KW-0732">Signal</keyword>
<feature type="chain" id="PRO_5046426035" evidence="1">
    <location>
        <begin position="18"/>
        <end position="158"/>
    </location>
</feature>
<dbReference type="Proteomes" id="UP000704611">
    <property type="component" value="Unassembled WGS sequence"/>
</dbReference>
<protein>
    <submittedName>
        <fullName evidence="2">Uncharacterized protein</fullName>
    </submittedName>
</protein>
<organism evidence="2 3">
    <name type="scientific">Arsukibacterium indicum</name>
    <dbReference type="NCBI Taxonomy" id="2848612"/>
    <lineage>
        <taxon>Bacteria</taxon>
        <taxon>Pseudomonadati</taxon>
        <taxon>Pseudomonadota</taxon>
        <taxon>Gammaproteobacteria</taxon>
        <taxon>Chromatiales</taxon>
        <taxon>Chromatiaceae</taxon>
        <taxon>Arsukibacterium</taxon>
    </lineage>
</organism>
<dbReference type="RefSeq" id="WP_217669823.1">
    <property type="nucleotide sequence ID" value="NZ_JAHRID010000006.1"/>
</dbReference>
<feature type="signal peptide" evidence="1">
    <location>
        <begin position="1"/>
        <end position="17"/>
    </location>
</feature>
<accession>A0ABS6MNZ2</accession>